<evidence type="ECO:0000256" key="1">
    <source>
        <dbReference type="ARBA" id="ARBA00004141"/>
    </source>
</evidence>
<comment type="subcellular location">
    <subcellularLocation>
        <location evidence="1">Membrane</location>
        <topology evidence="1">Multi-pass membrane protein</topology>
    </subcellularLocation>
</comment>
<dbReference type="Pfam" id="PF00230">
    <property type="entry name" value="MIP"/>
    <property type="match status" value="1"/>
</dbReference>
<protein>
    <submittedName>
        <fullName evidence="9">Aquaporin family protein</fullName>
    </submittedName>
</protein>
<feature type="transmembrane region" description="Helical" evidence="8">
    <location>
        <begin position="39"/>
        <end position="59"/>
    </location>
</feature>
<evidence type="ECO:0000256" key="4">
    <source>
        <dbReference type="ARBA" id="ARBA00022692"/>
    </source>
</evidence>
<evidence type="ECO:0000256" key="5">
    <source>
        <dbReference type="ARBA" id="ARBA00022989"/>
    </source>
</evidence>
<evidence type="ECO:0000313" key="10">
    <source>
        <dbReference type="Proteomes" id="UP001207337"/>
    </source>
</evidence>
<dbReference type="Gene3D" id="1.20.1080.10">
    <property type="entry name" value="Glycerol uptake facilitator protein"/>
    <property type="match status" value="1"/>
</dbReference>
<evidence type="ECO:0000256" key="7">
    <source>
        <dbReference type="RuleBase" id="RU000477"/>
    </source>
</evidence>
<dbReference type="PANTHER" id="PTHR43829">
    <property type="entry name" value="AQUAPORIN OR AQUAGLYCEROPORIN RELATED"/>
    <property type="match status" value="1"/>
</dbReference>
<keyword evidence="6 8" id="KW-0472">Membrane</keyword>
<dbReference type="InterPro" id="IPR023271">
    <property type="entry name" value="Aquaporin-like"/>
</dbReference>
<feature type="transmembrane region" description="Helical" evidence="8">
    <location>
        <begin position="6"/>
        <end position="27"/>
    </location>
</feature>
<dbReference type="PANTHER" id="PTHR43829:SF9">
    <property type="entry name" value="AQUAPORIN-9"/>
    <property type="match status" value="1"/>
</dbReference>
<dbReference type="InterPro" id="IPR000425">
    <property type="entry name" value="MIP"/>
</dbReference>
<feature type="transmembrane region" description="Helical" evidence="8">
    <location>
        <begin position="231"/>
        <end position="254"/>
    </location>
</feature>
<dbReference type="SUPFAM" id="SSF81338">
    <property type="entry name" value="Aquaporin-like"/>
    <property type="match status" value="1"/>
</dbReference>
<feature type="transmembrane region" description="Helical" evidence="8">
    <location>
        <begin position="138"/>
        <end position="156"/>
    </location>
</feature>
<keyword evidence="5 8" id="KW-1133">Transmembrane helix</keyword>
<accession>A0ABT3Q1M1</accession>
<comment type="similarity">
    <text evidence="2 7">Belongs to the MIP/aquaporin (TC 1.A.8) family.</text>
</comment>
<dbReference type="InterPro" id="IPR050363">
    <property type="entry name" value="MIP/Aquaporin"/>
</dbReference>
<gene>
    <name evidence="9" type="ORF">LQ318_13865</name>
</gene>
<dbReference type="InterPro" id="IPR022357">
    <property type="entry name" value="MIP_CS"/>
</dbReference>
<evidence type="ECO:0000256" key="2">
    <source>
        <dbReference type="ARBA" id="ARBA00006175"/>
    </source>
</evidence>
<keyword evidence="3 7" id="KW-0813">Transport</keyword>
<name>A0ABT3Q1M1_9BACT</name>
<dbReference type="PROSITE" id="PS00221">
    <property type="entry name" value="MIP"/>
    <property type="match status" value="1"/>
</dbReference>
<evidence type="ECO:0000256" key="8">
    <source>
        <dbReference type="SAM" id="Phobius"/>
    </source>
</evidence>
<dbReference type="PRINTS" id="PR00783">
    <property type="entry name" value="MINTRINSICP"/>
</dbReference>
<organism evidence="9 10">
    <name type="scientific">Fodinibius salicampi</name>
    <dbReference type="NCBI Taxonomy" id="1920655"/>
    <lineage>
        <taxon>Bacteria</taxon>
        <taxon>Pseudomonadati</taxon>
        <taxon>Balneolota</taxon>
        <taxon>Balneolia</taxon>
        <taxon>Balneolales</taxon>
        <taxon>Balneolaceae</taxon>
        <taxon>Fodinibius</taxon>
    </lineage>
</organism>
<dbReference type="RefSeq" id="WP_265791050.1">
    <property type="nucleotide sequence ID" value="NZ_BAABRS010000004.1"/>
</dbReference>
<evidence type="ECO:0000256" key="3">
    <source>
        <dbReference type="ARBA" id="ARBA00022448"/>
    </source>
</evidence>
<dbReference type="EMBL" id="JAJNDC010000004">
    <property type="protein sequence ID" value="MCW9713993.1"/>
    <property type="molecule type" value="Genomic_DNA"/>
</dbReference>
<evidence type="ECO:0000313" key="9">
    <source>
        <dbReference type="EMBL" id="MCW9713993.1"/>
    </source>
</evidence>
<feature type="transmembrane region" description="Helical" evidence="8">
    <location>
        <begin position="176"/>
        <end position="197"/>
    </location>
</feature>
<keyword evidence="10" id="KW-1185">Reference proteome</keyword>
<proteinExistence type="inferred from homology"/>
<dbReference type="Proteomes" id="UP001207337">
    <property type="component" value="Unassembled WGS sequence"/>
</dbReference>
<evidence type="ECO:0000256" key="6">
    <source>
        <dbReference type="ARBA" id="ARBA00023136"/>
    </source>
</evidence>
<reference evidence="9 10" key="1">
    <citation type="submission" date="2021-11" db="EMBL/GenBank/DDBJ databases">
        <title>Aliifidinibius sp. nov., a new bacterium isolated from saline soil.</title>
        <authorList>
            <person name="Galisteo C."/>
            <person name="De La Haba R."/>
            <person name="Sanchez-Porro C."/>
            <person name="Ventosa A."/>
        </authorList>
    </citation>
    <scope>NUCLEOTIDE SEQUENCE [LARGE SCALE GENOMIC DNA]</scope>
    <source>
        <strain evidence="9 10">KACC 190600</strain>
    </source>
</reference>
<comment type="caution">
    <text evidence="9">The sequence shown here is derived from an EMBL/GenBank/DDBJ whole genome shotgun (WGS) entry which is preliminary data.</text>
</comment>
<keyword evidence="4 7" id="KW-0812">Transmembrane</keyword>
<feature type="transmembrane region" description="Helical" evidence="8">
    <location>
        <begin position="79"/>
        <end position="104"/>
    </location>
</feature>
<sequence>MSPIIAEIVGTAILILLGNGVVANVLLKETKGNNGGWIVITWGWGIAVFVAVYTMGQFSGAHINPAVTVGLASAGLFEWGLVIPYIIAQIIGGALGALLVWLAYKDHFKASENEELILACHSTIPNIRNYPSNFMTETIGTLMLVLGVLYLVSPGFVGAEGELLETITIEGKEVGFGLGALSALPVGLLVLGIGLSLGGPTGYAINPARDLGPRIMHALLPISNKGGSDWAYSWVPIAAPLFGGVLAAGLYLLLGS</sequence>